<feature type="compositionally biased region" description="Basic and acidic residues" evidence="1">
    <location>
        <begin position="18"/>
        <end position="29"/>
    </location>
</feature>
<evidence type="ECO:0000313" key="4">
    <source>
        <dbReference type="Proteomes" id="UP000001072"/>
    </source>
</evidence>
<sequence length="155" mass="17787">MTPELKSESSGFLIQQEDYNHQSESHQDSNKATNQEPKNSSKDHEIKSLGCNSNEEELYLPFSTFLARRIIKPESSAPKKPILQKLIRSISHLIIKKLARLEDIFIRSKLYRLFQKLIPSFFSNSSLYPFLISLIISGFQILKSHVGYLFGLSIV</sequence>
<gene>
    <name evidence="3" type="ORF">MELLADRAFT_65327</name>
</gene>
<evidence type="ECO:0000256" key="2">
    <source>
        <dbReference type="SAM" id="Phobius"/>
    </source>
</evidence>
<dbReference type="HOGENOM" id="CLU_1695890_0_0_1"/>
<keyword evidence="2" id="KW-0812">Transmembrane</keyword>
<dbReference type="RefSeq" id="XP_007412961.1">
    <property type="nucleotide sequence ID" value="XM_007412899.1"/>
</dbReference>
<dbReference type="OrthoDB" id="2502611at2759"/>
<reference evidence="4" key="1">
    <citation type="journal article" date="2011" name="Proc. Natl. Acad. Sci. U.S.A.">
        <title>Obligate biotrophy features unraveled by the genomic analysis of rust fungi.</title>
        <authorList>
            <person name="Duplessis S."/>
            <person name="Cuomo C.A."/>
            <person name="Lin Y.-C."/>
            <person name="Aerts A."/>
            <person name="Tisserant E."/>
            <person name="Veneault-Fourrey C."/>
            <person name="Joly D.L."/>
            <person name="Hacquard S."/>
            <person name="Amselem J."/>
            <person name="Cantarel B.L."/>
            <person name="Chiu R."/>
            <person name="Coutinho P.M."/>
            <person name="Feau N."/>
            <person name="Field M."/>
            <person name="Frey P."/>
            <person name="Gelhaye E."/>
            <person name="Goldberg J."/>
            <person name="Grabherr M.G."/>
            <person name="Kodira C.D."/>
            <person name="Kohler A."/>
            <person name="Kuees U."/>
            <person name="Lindquist E.A."/>
            <person name="Lucas S.M."/>
            <person name="Mago R."/>
            <person name="Mauceli E."/>
            <person name="Morin E."/>
            <person name="Murat C."/>
            <person name="Pangilinan J.L."/>
            <person name="Park R."/>
            <person name="Pearson M."/>
            <person name="Quesneville H."/>
            <person name="Rouhier N."/>
            <person name="Sakthikumar S."/>
            <person name="Salamov A.A."/>
            <person name="Schmutz J."/>
            <person name="Selles B."/>
            <person name="Shapiro H."/>
            <person name="Tanguay P."/>
            <person name="Tuskan G.A."/>
            <person name="Henrissat B."/>
            <person name="Van de Peer Y."/>
            <person name="Rouze P."/>
            <person name="Ellis J.G."/>
            <person name="Dodds P.N."/>
            <person name="Schein J.E."/>
            <person name="Zhong S."/>
            <person name="Hamelin R.C."/>
            <person name="Grigoriev I.V."/>
            <person name="Szabo L.J."/>
            <person name="Martin F."/>
        </authorList>
    </citation>
    <scope>NUCLEOTIDE SEQUENCE [LARGE SCALE GENOMIC DNA]</scope>
    <source>
        <strain evidence="4">98AG31 / pathotype 3-4-7</strain>
    </source>
</reference>
<evidence type="ECO:0000313" key="3">
    <source>
        <dbReference type="EMBL" id="EGG03847.1"/>
    </source>
</evidence>
<evidence type="ECO:0000256" key="1">
    <source>
        <dbReference type="SAM" id="MobiDB-lite"/>
    </source>
</evidence>
<keyword evidence="2" id="KW-1133">Transmembrane helix</keyword>
<name>F4RUX7_MELLP</name>
<dbReference type="KEGG" id="mlr:MELLADRAFT_65327"/>
<dbReference type="AlphaFoldDB" id="F4RUX7"/>
<feature type="transmembrane region" description="Helical" evidence="2">
    <location>
        <begin position="117"/>
        <end position="142"/>
    </location>
</feature>
<keyword evidence="2" id="KW-0472">Membrane</keyword>
<keyword evidence="4" id="KW-1185">Reference proteome</keyword>
<dbReference type="InParanoid" id="F4RUX7"/>
<dbReference type="Proteomes" id="UP000001072">
    <property type="component" value="Unassembled WGS sequence"/>
</dbReference>
<organism evidence="4">
    <name type="scientific">Melampsora larici-populina (strain 98AG31 / pathotype 3-4-7)</name>
    <name type="common">Poplar leaf rust fungus</name>
    <dbReference type="NCBI Taxonomy" id="747676"/>
    <lineage>
        <taxon>Eukaryota</taxon>
        <taxon>Fungi</taxon>
        <taxon>Dikarya</taxon>
        <taxon>Basidiomycota</taxon>
        <taxon>Pucciniomycotina</taxon>
        <taxon>Pucciniomycetes</taxon>
        <taxon>Pucciniales</taxon>
        <taxon>Melampsoraceae</taxon>
        <taxon>Melampsora</taxon>
    </lineage>
</organism>
<dbReference type="EMBL" id="GL883122">
    <property type="protein sequence ID" value="EGG03847.1"/>
    <property type="molecule type" value="Genomic_DNA"/>
</dbReference>
<proteinExistence type="predicted"/>
<dbReference type="GeneID" id="18930418"/>
<feature type="region of interest" description="Disordered" evidence="1">
    <location>
        <begin position="1"/>
        <end position="47"/>
    </location>
</feature>
<dbReference type="VEuPathDB" id="FungiDB:MELLADRAFT_65327"/>
<protein>
    <submittedName>
        <fullName evidence="3">Uncharacterized protein</fullName>
    </submittedName>
</protein>
<accession>F4RUX7</accession>